<proteinExistence type="predicted"/>
<dbReference type="PATRIC" id="fig|132476.4.peg.3582"/>
<protein>
    <submittedName>
        <fullName evidence="1">Uncharacterized protein</fullName>
    </submittedName>
</protein>
<reference evidence="1 2" key="1">
    <citation type="submission" date="2015-03" db="EMBL/GenBank/DDBJ databases">
        <title>Pseudomonas fluorescens 1855-344 Genome sequencing and assembly.</title>
        <authorList>
            <person name="Eng W.W.H."/>
            <person name="Gan H.M."/>
            <person name="Savka M.A."/>
        </authorList>
    </citation>
    <scope>NUCLEOTIDE SEQUENCE [LARGE SCALE GENOMIC DNA]</scope>
    <source>
        <strain evidence="1 2">1855-344</strain>
    </source>
</reference>
<dbReference type="EMBL" id="JZXC01000003">
    <property type="protein sequence ID" value="KKA09035.1"/>
    <property type="molecule type" value="Genomic_DNA"/>
</dbReference>
<evidence type="ECO:0000313" key="2">
    <source>
        <dbReference type="Proteomes" id="UP000033662"/>
    </source>
</evidence>
<comment type="caution">
    <text evidence="1">The sequence shown here is derived from an EMBL/GenBank/DDBJ whole genome shotgun (WGS) entry which is preliminary data.</text>
</comment>
<dbReference type="AlphaFoldDB" id="A0A0F4XT81"/>
<sequence>MTIRTQPNPVPTIPALGPDNAIDLDSLGTQDLETFVCYDGIADADMLIVSWFGCAENGEVIDRLNEEVEVHDDALTPDGMPVMIENSVLQRLRNGTVFYSFRVKKPGAAPGDESLRLLFHLGKRSGALTALSLPMVQIRESHDLHLDLETADSIITPWMMPYQAMAVGDTVTLHGRRFYPDGSEYTPALAYPRVILEGEPGNPLGLFLNRSDLLRVEDGSVELYYGIQYVGTQQEVTFSSRQTFELLAPSSAMLPALTIVGHDGGTINPALFPDGLPLRIEGYPGMSVGDEFLCHAFSSAAGVAPIILRARVDASTLDKGFFELMLDAEWVSASQGAGIDLRYEYARVGMALSATPYQANVRAPLNLPMVIVENARPDPDDPVPGEGVLDVLGLTTSGVTIDIDPQANYGPDDEVNVHWEGYGTGGKYIALSPVTPGGRTYNIPPQYIPANLDKAVRVYYTVMQAGEPAPVPSKVFIVRVLPIEKSRYRTIQSAQAQQNNGTIYISRIIPVGELFTLHAWPYMREDQIVNVVINGKGNDDSPVTVFILENYSVSPEDVTARLIAKSMLPSAFQSLKLGSISVQVTITYEQGAETLYAPANFVLAA</sequence>
<name>A0A0F4XT81_9PSED</name>
<gene>
    <name evidence="1" type="ORF">VP02_04420</name>
</gene>
<dbReference type="Proteomes" id="UP000033662">
    <property type="component" value="Unassembled WGS sequence"/>
</dbReference>
<dbReference type="OrthoDB" id="7015712at2"/>
<organism evidence="1 2">
    <name type="scientific">Pseudomonas kilonensis</name>
    <dbReference type="NCBI Taxonomy" id="132476"/>
    <lineage>
        <taxon>Bacteria</taxon>
        <taxon>Pseudomonadati</taxon>
        <taxon>Pseudomonadota</taxon>
        <taxon>Gammaproteobacteria</taxon>
        <taxon>Pseudomonadales</taxon>
        <taxon>Pseudomonadaceae</taxon>
        <taxon>Pseudomonas</taxon>
    </lineage>
</organism>
<accession>A0A0F4XT81</accession>
<evidence type="ECO:0000313" key="1">
    <source>
        <dbReference type="EMBL" id="KKA09035.1"/>
    </source>
</evidence>